<reference evidence="2 3" key="1">
    <citation type="submission" date="2018-03" db="EMBL/GenBank/DDBJ databases">
        <authorList>
            <person name="Guldener U."/>
        </authorList>
    </citation>
    <scope>NUCLEOTIDE SEQUENCE [LARGE SCALE GENOMIC DNA]</scope>
    <source>
        <strain evidence="2 3">NBRC100155</strain>
    </source>
</reference>
<feature type="region of interest" description="Disordered" evidence="1">
    <location>
        <begin position="496"/>
        <end position="652"/>
    </location>
</feature>
<dbReference type="EMBL" id="OOIN01000010">
    <property type="protein sequence ID" value="SPO25083.1"/>
    <property type="molecule type" value="Genomic_DNA"/>
</dbReference>
<feature type="compositionally biased region" description="Low complexity" evidence="1">
    <location>
        <begin position="560"/>
        <end position="570"/>
    </location>
</feature>
<protein>
    <submittedName>
        <fullName evidence="2">Uncharacterized protein</fullName>
    </submittedName>
</protein>
<gene>
    <name evidence="2" type="ORF">UTRI_02818_B</name>
</gene>
<feature type="compositionally biased region" description="Polar residues" evidence="1">
    <location>
        <begin position="389"/>
        <end position="405"/>
    </location>
</feature>
<feature type="region of interest" description="Disordered" evidence="1">
    <location>
        <begin position="346"/>
        <end position="411"/>
    </location>
</feature>
<feature type="region of interest" description="Disordered" evidence="1">
    <location>
        <begin position="209"/>
        <end position="251"/>
    </location>
</feature>
<accession>A0A5C3E2X9</accession>
<evidence type="ECO:0000313" key="2">
    <source>
        <dbReference type="EMBL" id="SPO25083.1"/>
    </source>
</evidence>
<evidence type="ECO:0000256" key="1">
    <source>
        <dbReference type="SAM" id="MobiDB-lite"/>
    </source>
</evidence>
<sequence>MAANDPARAWFVQQFLLELLGPHMQQAPDPILNPADHAAYLERLDKSRKAQAESIAAQNLSTCSIETTEVEALSPVVKTLPLLPLYALTPRQATEHDRQKSIYLAQKTRVLRVELQKYDDDVVGRREAMIKFGQEVLCALFGSDWVNVTSQQHGGKATPSLIYQEYDHGAGSSYGPNTGGTCCCSTPQSIFEHLSSKLGKSDTPLNQDAAAALDKAESRRNVGQNKPAGESESVGKDEETDSDQDWDKDDEDEMFYESLYEALLTDPNYMDSHYPGDLSGLYNDYDDGYGDDYGYGFYNSGLDYDENYDDGYGPGFNEAMFEALYAKSHGDDSLFYSTVTGLHQSKHASKGKTKKKKGKKGKMGDATAGASNKPGAVSTSRTPLAAKTKTGSTKNADAEKQTPTTPKKIPALVTDPHKQLGKASPLSVHSKLPTTSVASVGLGLASSPASLSSWAAPVTAKKAAPDVWSKENWKKDDVEVRTHNLNQRYAAYLGKMPTEGHTKDSAAGIAKTSNSTASSTGARTQNNGTADVKGKGKAQPPVSSHELERPSLGKRKKIDTSSSSDSTTIKVNLPTSSSNTPLKPTKKKSTQTVKLPAQTSSSSTKLTKNNPNLTKPHSSAKTGEAKPKAKVNPRNNQQKPKLNPAAGATAGPKTKGIKYEMIVFKKPYKPSKRPDRDCWHGRVYV</sequence>
<dbReference type="AlphaFoldDB" id="A0A5C3E2X9"/>
<feature type="compositionally biased region" description="Acidic residues" evidence="1">
    <location>
        <begin position="238"/>
        <end position="251"/>
    </location>
</feature>
<feature type="compositionally biased region" description="Polar residues" evidence="1">
    <location>
        <begin position="605"/>
        <end position="621"/>
    </location>
</feature>
<organism evidence="2 3">
    <name type="scientific">Ustilago trichophora</name>
    <dbReference type="NCBI Taxonomy" id="86804"/>
    <lineage>
        <taxon>Eukaryota</taxon>
        <taxon>Fungi</taxon>
        <taxon>Dikarya</taxon>
        <taxon>Basidiomycota</taxon>
        <taxon>Ustilaginomycotina</taxon>
        <taxon>Ustilaginomycetes</taxon>
        <taxon>Ustilaginales</taxon>
        <taxon>Ustilaginaceae</taxon>
        <taxon>Ustilago</taxon>
    </lineage>
</organism>
<feature type="compositionally biased region" description="Polar residues" evidence="1">
    <location>
        <begin position="511"/>
        <end position="529"/>
    </location>
</feature>
<evidence type="ECO:0000313" key="3">
    <source>
        <dbReference type="Proteomes" id="UP000324022"/>
    </source>
</evidence>
<dbReference type="OrthoDB" id="2556808at2759"/>
<keyword evidence="3" id="KW-1185">Reference proteome</keyword>
<feature type="compositionally biased region" description="Polar residues" evidence="1">
    <location>
        <begin position="573"/>
        <end position="582"/>
    </location>
</feature>
<dbReference type="Proteomes" id="UP000324022">
    <property type="component" value="Unassembled WGS sequence"/>
</dbReference>
<proteinExistence type="predicted"/>
<name>A0A5C3E2X9_9BASI</name>
<feature type="compositionally biased region" description="Basic residues" evidence="1">
    <location>
        <begin position="346"/>
        <end position="361"/>
    </location>
</feature>